<evidence type="ECO:0000256" key="2">
    <source>
        <dbReference type="ARBA" id="ARBA00005236"/>
    </source>
</evidence>
<evidence type="ECO:0000256" key="4">
    <source>
        <dbReference type="ARBA" id="ARBA00022692"/>
    </source>
</evidence>
<evidence type="ECO:0000256" key="7">
    <source>
        <dbReference type="SAM" id="Phobius"/>
    </source>
</evidence>
<comment type="similarity">
    <text evidence="2">Belongs to the ABC-4 integral membrane protein family. LolC/E subfamily.</text>
</comment>
<feature type="transmembrane region" description="Helical" evidence="7">
    <location>
        <begin position="325"/>
        <end position="358"/>
    </location>
</feature>
<evidence type="ECO:0000259" key="8">
    <source>
        <dbReference type="Pfam" id="PF02687"/>
    </source>
</evidence>
<dbReference type="EMBL" id="CP072648">
    <property type="protein sequence ID" value="QUW03048.1"/>
    <property type="molecule type" value="Genomic_DNA"/>
</dbReference>
<dbReference type="PANTHER" id="PTHR30489">
    <property type="entry name" value="LIPOPROTEIN-RELEASING SYSTEM TRANSMEMBRANE PROTEIN LOLE"/>
    <property type="match status" value="1"/>
</dbReference>
<evidence type="ECO:0000256" key="5">
    <source>
        <dbReference type="ARBA" id="ARBA00022989"/>
    </source>
</evidence>
<keyword evidence="11" id="KW-1185">Reference proteome</keyword>
<dbReference type="Pfam" id="PF02687">
    <property type="entry name" value="FtsX"/>
    <property type="match status" value="1"/>
</dbReference>
<feature type="transmembrane region" description="Helical" evidence="7">
    <location>
        <begin position="20"/>
        <end position="44"/>
    </location>
</feature>
<gene>
    <name evidence="10" type="ORF">J8C06_00970</name>
</gene>
<dbReference type="InterPro" id="IPR051447">
    <property type="entry name" value="Lipoprotein-release_system"/>
</dbReference>
<feature type="transmembrane region" description="Helical" evidence="7">
    <location>
        <begin position="279"/>
        <end position="304"/>
    </location>
</feature>
<organism evidence="10 11">
    <name type="scientific">Chloracidobacterium validum</name>
    <dbReference type="NCBI Taxonomy" id="2821543"/>
    <lineage>
        <taxon>Bacteria</taxon>
        <taxon>Pseudomonadati</taxon>
        <taxon>Acidobacteriota</taxon>
        <taxon>Terriglobia</taxon>
        <taxon>Terriglobales</taxon>
        <taxon>Acidobacteriaceae</taxon>
        <taxon>Chloracidobacterium</taxon>
    </lineage>
</organism>
<evidence type="ECO:0000313" key="11">
    <source>
        <dbReference type="Proteomes" id="UP000676506"/>
    </source>
</evidence>
<dbReference type="Pfam" id="PF12704">
    <property type="entry name" value="MacB_PCD"/>
    <property type="match status" value="1"/>
</dbReference>
<keyword evidence="5 7" id="KW-1133">Transmembrane helix</keyword>
<dbReference type="Proteomes" id="UP000676506">
    <property type="component" value="Chromosome 1"/>
</dbReference>
<comment type="subcellular location">
    <subcellularLocation>
        <location evidence="1">Cell membrane</location>
        <topology evidence="1">Multi-pass membrane protein</topology>
    </subcellularLocation>
</comment>
<dbReference type="PANTHER" id="PTHR30489:SF0">
    <property type="entry name" value="LIPOPROTEIN-RELEASING SYSTEM TRANSMEMBRANE PROTEIN LOLE"/>
    <property type="match status" value="1"/>
</dbReference>
<protein>
    <submittedName>
        <fullName evidence="10">ABC transporter permease</fullName>
    </submittedName>
</protein>
<feature type="domain" description="MacB-like periplasmic core" evidence="9">
    <location>
        <begin position="25"/>
        <end position="252"/>
    </location>
</feature>
<sequence length="415" mass="44457">MGYVWFIAWRYTRARRRAALSIVAGLAVIGITVGVWALTAVLAFQSGMEAELQAKILAGTAHLNVLRRGGRPLENPGDLKIQVTRLPGVRSATVTTYREALLSSGSRSAASVLKAVDLTESPDALELTRTLRDGSRLADLAPTRGPDGTELDGVILGKRLAQEANLHVGDVVEALLPQSRGELSPFGRLPTAYTFRVVGLFESGLYEYDSAWAYISLDAAQRLTGEASPGTVLQVMLDDLQTYRQVSAALQAQLGADYVIEDWATLNRTAFAALNLQRLAFAVVIGLVILVAALNIVTTLVLLVTEKRRDIAILRAMGATPRAVLLIFVAQGLALGLAGALLGGTFGAATALVCDHYALIQLDERIYSISSVPFRFSVWDTLTVLGVALGMSLLATIYPAWRAATLHPVDGLRHA</sequence>
<dbReference type="InterPro" id="IPR003838">
    <property type="entry name" value="ABC3_permease_C"/>
</dbReference>
<feature type="transmembrane region" description="Helical" evidence="7">
    <location>
        <begin position="378"/>
        <end position="398"/>
    </location>
</feature>
<evidence type="ECO:0000313" key="10">
    <source>
        <dbReference type="EMBL" id="QUW03048.1"/>
    </source>
</evidence>
<name>A0ABX8B819_9BACT</name>
<proteinExistence type="inferred from homology"/>
<keyword evidence="3" id="KW-1003">Cell membrane</keyword>
<keyword evidence="4 7" id="KW-0812">Transmembrane</keyword>
<evidence type="ECO:0000259" key="9">
    <source>
        <dbReference type="Pfam" id="PF12704"/>
    </source>
</evidence>
<reference evidence="10 11" key="1">
    <citation type="submission" date="2021-03" db="EMBL/GenBank/DDBJ databases">
        <title>Genomic and phenotypic characterization of Chloracidobacterium isolates provides evidence for multiple species.</title>
        <authorList>
            <person name="Saini M.K."/>
            <person name="Costas A.M.G."/>
            <person name="Tank M."/>
            <person name="Bryant D.A."/>
        </authorList>
    </citation>
    <scope>NUCLEOTIDE SEQUENCE [LARGE SCALE GENOMIC DNA]</scope>
    <source>
        <strain evidence="10 11">BV2-C</strain>
    </source>
</reference>
<evidence type="ECO:0000256" key="6">
    <source>
        <dbReference type="ARBA" id="ARBA00023136"/>
    </source>
</evidence>
<feature type="domain" description="ABC3 transporter permease C-terminal" evidence="8">
    <location>
        <begin position="283"/>
        <end position="408"/>
    </location>
</feature>
<accession>A0ABX8B819</accession>
<keyword evidence="6 7" id="KW-0472">Membrane</keyword>
<dbReference type="RefSeq" id="WP_211428939.1">
    <property type="nucleotide sequence ID" value="NZ_CP072648.1"/>
</dbReference>
<evidence type="ECO:0000256" key="3">
    <source>
        <dbReference type="ARBA" id="ARBA00022475"/>
    </source>
</evidence>
<dbReference type="InterPro" id="IPR025857">
    <property type="entry name" value="MacB_PCD"/>
</dbReference>
<evidence type="ECO:0000256" key="1">
    <source>
        <dbReference type="ARBA" id="ARBA00004651"/>
    </source>
</evidence>